<accession>A0AAU1UH58</accession>
<sequence length="188" mass="19088">MLTRTVLAASAAALLASATGVSAAAASTDLHPARPAAAPAALKPCAEKTLTVKAAPSGQDHVLRLSVKNHSSRACLVERVPLVTYGDLDGAAVPFPLSGSSTYKLDAGKTAHAAVRSLSASGDSDTRSVGYIEVAANPEHHGKKFTAASLSEPGGLRVWSPVTTLWQPTRALADEALAESDGAGVLKV</sequence>
<feature type="signal peptide" evidence="1">
    <location>
        <begin position="1"/>
        <end position="23"/>
    </location>
</feature>
<evidence type="ECO:0000313" key="3">
    <source>
        <dbReference type="EMBL" id="WTS17175.1"/>
    </source>
</evidence>
<dbReference type="Pfam" id="PF14016">
    <property type="entry name" value="DUF4232"/>
    <property type="match status" value="1"/>
</dbReference>
<name>A0AAU1UH58_9ACTN</name>
<reference evidence="3" key="1">
    <citation type="submission" date="2022-10" db="EMBL/GenBank/DDBJ databases">
        <title>The complete genomes of actinobacterial strains from the NBC collection.</title>
        <authorList>
            <person name="Joergensen T.S."/>
            <person name="Alvarez Arevalo M."/>
            <person name="Sterndorff E.B."/>
            <person name="Faurdal D."/>
            <person name="Vuksanovic O."/>
            <person name="Mourched A.-S."/>
            <person name="Charusanti P."/>
            <person name="Shaw S."/>
            <person name="Blin K."/>
            <person name="Weber T."/>
        </authorList>
    </citation>
    <scope>NUCLEOTIDE SEQUENCE</scope>
    <source>
        <strain evidence="3">NBC_00119</strain>
    </source>
</reference>
<dbReference type="AlphaFoldDB" id="A0AAU1UH58"/>
<evidence type="ECO:0000259" key="2">
    <source>
        <dbReference type="Pfam" id="PF14016"/>
    </source>
</evidence>
<evidence type="ECO:0000256" key="1">
    <source>
        <dbReference type="SAM" id="SignalP"/>
    </source>
</evidence>
<gene>
    <name evidence="3" type="ORF">OHU69_42740</name>
</gene>
<feature type="chain" id="PRO_5043378822" evidence="1">
    <location>
        <begin position="24"/>
        <end position="188"/>
    </location>
</feature>
<keyword evidence="1" id="KW-0732">Signal</keyword>
<proteinExistence type="predicted"/>
<protein>
    <submittedName>
        <fullName evidence="3">DUF4232 domain-containing protein</fullName>
    </submittedName>
</protein>
<feature type="domain" description="DUF4232" evidence="2">
    <location>
        <begin position="45"/>
        <end position="151"/>
    </location>
</feature>
<organism evidence="3">
    <name type="scientific">Streptomyces sp. NBC_00119</name>
    <dbReference type="NCBI Taxonomy" id="2975659"/>
    <lineage>
        <taxon>Bacteria</taxon>
        <taxon>Bacillati</taxon>
        <taxon>Actinomycetota</taxon>
        <taxon>Actinomycetes</taxon>
        <taxon>Kitasatosporales</taxon>
        <taxon>Streptomycetaceae</taxon>
        <taxon>Streptomyces</taxon>
    </lineage>
</organism>
<dbReference type="EMBL" id="CP108195">
    <property type="protein sequence ID" value="WTS17175.1"/>
    <property type="molecule type" value="Genomic_DNA"/>
</dbReference>
<dbReference type="InterPro" id="IPR025326">
    <property type="entry name" value="DUF4232"/>
</dbReference>